<dbReference type="GO" id="GO:0032040">
    <property type="term" value="C:small-subunit processome"/>
    <property type="evidence" value="ECO:0007669"/>
    <property type="project" value="TreeGrafter"/>
</dbReference>
<sequence>MRFLRLLDLSLRSPKLPSRLIAAFMKRLSRVMVSYGLAFAENDKMYVISLIANLIKRHPRVVRLIHRKRKIFKENPTLQTDPFRETEANPLKSRAIRSSLWELDILMKQEFDGAVRNYSKLLQGDLHRKTNFFKCDEFTQIDPLTELEFELGNLQFIREAFSVKKHLIKSTATD</sequence>
<evidence type="ECO:0000259" key="2">
    <source>
        <dbReference type="Pfam" id="PF03914"/>
    </source>
</evidence>
<feature type="domain" description="CCAAT-binding factor" evidence="2">
    <location>
        <begin position="2"/>
        <end position="108"/>
    </location>
</feature>
<dbReference type="InterPro" id="IPR027193">
    <property type="entry name" value="Noc4"/>
</dbReference>
<gene>
    <name evidence="3" type="ORF">SRAS04492_LOCUS4568</name>
</gene>
<dbReference type="GO" id="GO:0042254">
    <property type="term" value="P:ribosome biogenesis"/>
    <property type="evidence" value="ECO:0007669"/>
    <property type="project" value="InterPro"/>
</dbReference>
<proteinExistence type="inferred from homology"/>
<dbReference type="AlphaFoldDB" id="A0A7S3CN84"/>
<comment type="similarity">
    <text evidence="1">Belongs to the CBF/MAK21 family.</text>
</comment>
<dbReference type="InterPro" id="IPR005612">
    <property type="entry name" value="CCAAT-binding_factor"/>
</dbReference>
<accession>A0A7S3CN84</accession>
<reference evidence="3" key="1">
    <citation type="submission" date="2021-01" db="EMBL/GenBank/DDBJ databases">
        <authorList>
            <person name="Corre E."/>
            <person name="Pelletier E."/>
            <person name="Niang G."/>
            <person name="Scheremetjew M."/>
            <person name="Finn R."/>
            <person name="Kale V."/>
            <person name="Holt S."/>
            <person name="Cochrane G."/>
            <person name="Meng A."/>
            <person name="Brown T."/>
            <person name="Cohen L."/>
        </authorList>
    </citation>
    <scope>NUCLEOTIDE SEQUENCE</scope>
    <source>
        <strain evidence="3">Ras09</strain>
    </source>
</reference>
<dbReference type="PANTHER" id="PTHR12455">
    <property type="entry name" value="NUCLEOLAR COMPLEX PROTEIN 4"/>
    <property type="match status" value="1"/>
</dbReference>
<dbReference type="PANTHER" id="PTHR12455:SF0">
    <property type="entry name" value="NUCLEOLAR COMPLEX PROTEIN 4 HOMOLOG"/>
    <property type="match status" value="1"/>
</dbReference>
<protein>
    <recommendedName>
        <fullName evidence="2">CCAAT-binding factor domain-containing protein</fullName>
    </recommendedName>
</protein>
<evidence type="ECO:0000256" key="1">
    <source>
        <dbReference type="ARBA" id="ARBA00007797"/>
    </source>
</evidence>
<evidence type="ECO:0000313" key="3">
    <source>
        <dbReference type="EMBL" id="CAE0232770.1"/>
    </source>
</evidence>
<organism evidence="3">
    <name type="scientific">Strombidium rassoulzadegani</name>
    <dbReference type="NCBI Taxonomy" id="1082188"/>
    <lineage>
        <taxon>Eukaryota</taxon>
        <taxon>Sar</taxon>
        <taxon>Alveolata</taxon>
        <taxon>Ciliophora</taxon>
        <taxon>Intramacronucleata</taxon>
        <taxon>Spirotrichea</taxon>
        <taxon>Oligotrichia</taxon>
        <taxon>Strombidiidae</taxon>
        <taxon>Strombidium</taxon>
    </lineage>
</organism>
<dbReference type="Pfam" id="PF03914">
    <property type="entry name" value="CBF"/>
    <property type="match status" value="1"/>
</dbReference>
<name>A0A7S3CN84_9SPIT</name>
<dbReference type="EMBL" id="HBIA01008838">
    <property type="protein sequence ID" value="CAE0232770.1"/>
    <property type="molecule type" value="Transcribed_RNA"/>
</dbReference>
<dbReference type="GO" id="GO:0030692">
    <property type="term" value="C:Noc4p-Nop14p complex"/>
    <property type="evidence" value="ECO:0007669"/>
    <property type="project" value="TreeGrafter"/>
</dbReference>